<feature type="region of interest" description="Disordered" evidence="1">
    <location>
        <begin position="1"/>
        <end position="29"/>
    </location>
</feature>
<proteinExistence type="predicted"/>
<reference evidence="3" key="1">
    <citation type="submission" date="2024-06" db="EMBL/GenBank/DDBJ databases">
        <title>Multi-omics analyses provide insights into the biosynthesis of the anticancer antibiotic pleurotin in Hohenbuehelia grisea.</title>
        <authorList>
            <person name="Weaver J.A."/>
            <person name="Alberti F."/>
        </authorList>
    </citation>
    <scope>NUCLEOTIDE SEQUENCE [LARGE SCALE GENOMIC DNA]</scope>
    <source>
        <strain evidence="3">T-177</strain>
    </source>
</reference>
<dbReference type="Proteomes" id="UP001556367">
    <property type="component" value="Unassembled WGS sequence"/>
</dbReference>
<keyword evidence="3" id="KW-1185">Reference proteome</keyword>
<protein>
    <submittedName>
        <fullName evidence="2">Uncharacterized protein</fullName>
    </submittedName>
</protein>
<comment type="caution">
    <text evidence="2">The sequence shown here is derived from an EMBL/GenBank/DDBJ whole genome shotgun (WGS) entry which is preliminary data.</text>
</comment>
<evidence type="ECO:0000313" key="3">
    <source>
        <dbReference type="Proteomes" id="UP001556367"/>
    </source>
</evidence>
<sequence>MAEASTLRAAHPVASASNHPVVRPATDRLYPGRPMSISFDRSMQAPLCLKTPIRSPNSLYEANPSTQDIQKERFALERIAKVFSARSND</sequence>
<name>A0ABR3JCA1_9AGAR</name>
<organism evidence="2 3">
    <name type="scientific">Hohenbuehelia grisea</name>
    <dbReference type="NCBI Taxonomy" id="104357"/>
    <lineage>
        <taxon>Eukaryota</taxon>
        <taxon>Fungi</taxon>
        <taxon>Dikarya</taxon>
        <taxon>Basidiomycota</taxon>
        <taxon>Agaricomycotina</taxon>
        <taxon>Agaricomycetes</taxon>
        <taxon>Agaricomycetidae</taxon>
        <taxon>Agaricales</taxon>
        <taxon>Pleurotineae</taxon>
        <taxon>Pleurotaceae</taxon>
        <taxon>Hohenbuehelia</taxon>
    </lineage>
</organism>
<dbReference type="EMBL" id="JASNQZ010000008">
    <property type="protein sequence ID" value="KAL0953329.1"/>
    <property type="molecule type" value="Genomic_DNA"/>
</dbReference>
<gene>
    <name evidence="2" type="ORF">HGRIS_004574</name>
</gene>
<evidence type="ECO:0000256" key="1">
    <source>
        <dbReference type="SAM" id="MobiDB-lite"/>
    </source>
</evidence>
<accession>A0ABR3JCA1</accession>
<evidence type="ECO:0000313" key="2">
    <source>
        <dbReference type="EMBL" id="KAL0953329.1"/>
    </source>
</evidence>